<dbReference type="EMBL" id="JAGZMZ010000001">
    <property type="protein sequence ID" value="MBS4883242.1"/>
    <property type="molecule type" value="Genomic_DNA"/>
</dbReference>
<evidence type="ECO:0000313" key="3">
    <source>
        <dbReference type="Proteomes" id="UP000753219"/>
    </source>
</evidence>
<keyword evidence="1" id="KW-0175">Coiled coil</keyword>
<protein>
    <submittedName>
        <fullName evidence="2">Uncharacterized protein</fullName>
    </submittedName>
</protein>
<reference evidence="2" key="1">
    <citation type="submission" date="2021-02" db="EMBL/GenBank/DDBJ databases">
        <title>Infant gut strain persistence is associated with maternal origin, phylogeny, and functional potential including surface adhesion and iron acquisition.</title>
        <authorList>
            <person name="Lou Y.C."/>
        </authorList>
    </citation>
    <scope>NUCLEOTIDE SEQUENCE</scope>
    <source>
        <strain evidence="2">L3_108_103G1_dasL3_108_103G1_concoct_2</strain>
    </source>
</reference>
<dbReference type="RefSeq" id="WP_278639419.1">
    <property type="nucleotide sequence ID" value="NZ_JAGZMZ010000001.1"/>
</dbReference>
<feature type="coiled-coil region" evidence="1">
    <location>
        <begin position="37"/>
        <end position="91"/>
    </location>
</feature>
<comment type="caution">
    <text evidence="2">The sequence shown here is derived from an EMBL/GenBank/DDBJ whole genome shotgun (WGS) entry which is preliminary data.</text>
</comment>
<name>A0A942ZVV6_9FIRM</name>
<evidence type="ECO:0000256" key="1">
    <source>
        <dbReference type="SAM" id="Coils"/>
    </source>
</evidence>
<gene>
    <name evidence="2" type="ORF">KHZ85_00510</name>
</gene>
<accession>A0A942ZVV6</accession>
<dbReference type="AlphaFoldDB" id="A0A942ZVV6"/>
<organism evidence="2 3">
    <name type="scientific">Amedibacillus dolichus</name>
    <dbReference type="NCBI Taxonomy" id="31971"/>
    <lineage>
        <taxon>Bacteria</taxon>
        <taxon>Bacillati</taxon>
        <taxon>Bacillota</taxon>
        <taxon>Erysipelotrichia</taxon>
        <taxon>Erysipelotrichales</taxon>
        <taxon>Erysipelotrichaceae</taxon>
        <taxon>Amedibacillus</taxon>
    </lineage>
</organism>
<evidence type="ECO:0000313" key="2">
    <source>
        <dbReference type="EMBL" id="MBS4883242.1"/>
    </source>
</evidence>
<proteinExistence type="predicted"/>
<dbReference type="Proteomes" id="UP000753219">
    <property type="component" value="Unassembled WGS sequence"/>
</dbReference>
<sequence length="162" mass="19523">MNWKEEETQTSRITKESLQKRFIKEELMRYYFYLGRAKDIKAEIEEFKIEYEEELNNPIFGGSIIQMANGISEKEHIVIRLNARLKDMEDNLKYYISKMDTLDAWLNYITPAQQKIIKVYVIQYQCQERNHAATELRCSEETIKKQVERAINRIYTNFKEFS</sequence>